<name>A0A3F3MHY5_ACIBA</name>
<dbReference type="AlphaFoldDB" id="A0A3F3MHY5"/>
<evidence type="ECO:0000313" key="3">
    <source>
        <dbReference type="EMBL" id="PZM07095.1"/>
    </source>
</evidence>
<dbReference type="PANTHER" id="PTHR12526">
    <property type="entry name" value="GLYCOSYLTRANSFERASE"/>
    <property type="match status" value="1"/>
</dbReference>
<dbReference type="Gene3D" id="3.40.50.2000">
    <property type="entry name" value="Glycogen Phosphorylase B"/>
    <property type="match status" value="2"/>
</dbReference>
<dbReference type="Pfam" id="PF13439">
    <property type="entry name" value="Glyco_transf_4"/>
    <property type="match status" value="1"/>
</dbReference>
<proteinExistence type="predicted"/>
<evidence type="ECO:0000259" key="1">
    <source>
        <dbReference type="Pfam" id="PF00534"/>
    </source>
</evidence>
<organism evidence="3 4">
    <name type="scientific">Acinetobacter baumannii</name>
    <dbReference type="NCBI Taxonomy" id="470"/>
    <lineage>
        <taxon>Bacteria</taxon>
        <taxon>Pseudomonadati</taxon>
        <taxon>Pseudomonadota</taxon>
        <taxon>Gammaproteobacteria</taxon>
        <taxon>Moraxellales</taxon>
        <taxon>Moraxellaceae</taxon>
        <taxon>Acinetobacter</taxon>
        <taxon>Acinetobacter calcoaceticus/baumannii complex</taxon>
    </lineage>
</organism>
<evidence type="ECO:0000313" key="4">
    <source>
        <dbReference type="Proteomes" id="UP000248662"/>
    </source>
</evidence>
<dbReference type="InterPro" id="IPR028098">
    <property type="entry name" value="Glyco_trans_4-like_N"/>
</dbReference>
<gene>
    <name evidence="3" type="ORF">DOL94_18990</name>
</gene>
<reference evidence="3 4" key="1">
    <citation type="submission" date="2018-06" db="EMBL/GenBank/DDBJ databases">
        <title>Carbapenemase-producing Acinetobacter spp. from environmental sources in an hospital from French Polynesia.</title>
        <authorList>
            <person name="Bonnin R.A."/>
            <person name="Levy M."/>
            <person name="Cuzon G."/>
            <person name="Dortet L."/>
            <person name="Naas T."/>
        </authorList>
    </citation>
    <scope>NUCLEOTIDE SEQUENCE [LARGE SCALE GENOMIC DNA]</scope>
    <source>
        <strain evidence="3 4">R10</strain>
    </source>
</reference>
<dbReference type="GO" id="GO:0016757">
    <property type="term" value="F:glycosyltransferase activity"/>
    <property type="evidence" value="ECO:0007669"/>
    <property type="project" value="InterPro"/>
</dbReference>
<evidence type="ECO:0000259" key="2">
    <source>
        <dbReference type="Pfam" id="PF13439"/>
    </source>
</evidence>
<dbReference type="InterPro" id="IPR001296">
    <property type="entry name" value="Glyco_trans_1"/>
</dbReference>
<sequence length="275" mass="31849">MYSHYYGFICAIIKKDFKLVCTEHGTYNKKLKIYTRMYLFKLLNFYSDIVTNVSNVSSQSYIDQKIVSKNKIKTLYNGIDVKKYQYNSNARKKIRSELNICDDTILLGYIGRLSEEKNIINLLNSLKYIGNNYRLIIVGDGPLKEDILKYIIDFNLSEKILYLGKKENIPDYYSAIDLLVLPSDTEGLPTVVLEAMAAECLVVTTNCGGVKEIFPIDYNYIVDVKDHLKLSQAINEILNTSNEEKNKIRKICFDRVKNEFSIEKANSNWLRLYND</sequence>
<accession>A0A3F3MHY5</accession>
<feature type="domain" description="Glycosyl transferase family 1" evidence="1">
    <location>
        <begin position="91"/>
        <end position="247"/>
    </location>
</feature>
<comment type="caution">
    <text evidence="3">The sequence shown here is derived from an EMBL/GenBank/DDBJ whole genome shotgun (WGS) entry which is preliminary data.</text>
</comment>
<feature type="domain" description="Glycosyltransferase subfamily 4-like N-terminal" evidence="2">
    <location>
        <begin position="5"/>
        <end position="82"/>
    </location>
</feature>
<protein>
    <submittedName>
        <fullName evidence="3">Uncharacterized protein</fullName>
    </submittedName>
</protein>
<dbReference type="SUPFAM" id="SSF53756">
    <property type="entry name" value="UDP-Glycosyltransferase/glycogen phosphorylase"/>
    <property type="match status" value="1"/>
</dbReference>
<feature type="non-terminal residue" evidence="3">
    <location>
        <position position="275"/>
    </location>
</feature>
<dbReference type="Proteomes" id="UP000248662">
    <property type="component" value="Unassembled WGS sequence"/>
</dbReference>
<dbReference type="GO" id="GO:1901135">
    <property type="term" value="P:carbohydrate derivative metabolic process"/>
    <property type="evidence" value="ECO:0007669"/>
    <property type="project" value="UniProtKB-ARBA"/>
</dbReference>
<dbReference type="Pfam" id="PF00534">
    <property type="entry name" value="Glycos_transf_1"/>
    <property type="match status" value="1"/>
</dbReference>
<dbReference type="EMBL" id="QKWF01000353">
    <property type="protein sequence ID" value="PZM07095.1"/>
    <property type="molecule type" value="Genomic_DNA"/>
</dbReference>